<dbReference type="Gene3D" id="2.40.160.200">
    <property type="entry name" value="LURP1-related"/>
    <property type="match status" value="1"/>
</dbReference>
<dbReference type="Pfam" id="PF04525">
    <property type="entry name" value="LOR"/>
    <property type="match status" value="1"/>
</dbReference>
<keyword evidence="3" id="KW-1185">Reference proteome</keyword>
<gene>
    <name evidence="2" type="ORF">BUALT_Bualt10G0056700</name>
</gene>
<proteinExistence type="inferred from homology"/>
<dbReference type="InterPro" id="IPR038595">
    <property type="entry name" value="LOR_sf"/>
</dbReference>
<name>A0AAV6X745_9LAMI</name>
<evidence type="ECO:0008006" key="4">
    <source>
        <dbReference type="Google" id="ProtNLM"/>
    </source>
</evidence>
<evidence type="ECO:0000256" key="1">
    <source>
        <dbReference type="ARBA" id="ARBA00005437"/>
    </source>
</evidence>
<dbReference type="SUPFAM" id="SSF54518">
    <property type="entry name" value="Tubby C-terminal domain-like"/>
    <property type="match status" value="1"/>
</dbReference>
<accession>A0AAV6X745</accession>
<evidence type="ECO:0000313" key="2">
    <source>
        <dbReference type="EMBL" id="KAG8375025.1"/>
    </source>
</evidence>
<comment type="caution">
    <text evidence="2">The sequence shown here is derived from an EMBL/GenBank/DDBJ whole genome shotgun (WGS) entry which is preliminary data.</text>
</comment>
<dbReference type="Proteomes" id="UP000826271">
    <property type="component" value="Unassembled WGS sequence"/>
</dbReference>
<reference evidence="2" key="1">
    <citation type="submission" date="2019-10" db="EMBL/GenBank/DDBJ databases">
        <authorList>
            <person name="Zhang R."/>
            <person name="Pan Y."/>
            <person name="Wang J."/>
            <person name="Ma R."/>
            <person name="Yu S."/>
        </authorList>
    </citation>
    <scope>NUCLEOTIDE SEQUENCE</scope>
    <source>
        <strain evidence="2">LA-IB0</strain>
        <tissue evidence="2">Leaf</tissue>
    </source>
</reference>
<dbReference type="InterPro" id="IPR007612">
    <property type="entry name" value="LOR"/>
</dbReference>
<dbReference type="PANTHER" id="PTHR31087:SF14">
    <property type="entry name" value="PROTEIN LURP-ONE-RELATED 17"/>
    <property type="match status" value="1"/>
</dbReference>
<dbReference type="AlphaFoldDB" id="A0AAV6X745"/>
<sequence>MLVDNYWLVYEGEMGKHCNKINKSSKKLPIFCVKKNSNIMRTKLNVLAYVYSGSSGKRYTYMIEGSYTHRSCKIMDDSRRVLGEIKKKEAMTGGVSLGLEVFHLIVKPGFDSRFAMAIVLLLDQMFS</sequence>
<comment type="similarity">
    <text evidence="1">Belongs to the LOR family.</text>
</comment>
<dbReference type="EMBL" id="WHWC01000010">
    <property type="protein sequence ID" value="KAG8375025.1"/>
    <property type="molecule type" value="Genomic_DNA"/>
</dbReference>
<protein>
    <recommendedName>
        <fullName evidence="4">Protein LURP-one-related 17</fullName>
    </recommendedName>
</protein>
<organism evidence="2 3">
    <name type="scientific">Buddleja alternifolia</name>
    <dbReference type="NCBI Taxonomy" id="168488"/>
    <lineage>
        <taxon>Eukaryota</taxon>
        <taxon>Viridiplantae</taxon>
        <taxon>Streptophyta</taxon>
        <taxon>Embryophyta</taxon>
        <taxon>Tracheophyta</taxon>
        <taxon>Spermatophyta</taxon>
        <taxon>Magnoliopsida</taxon>
        <taxon>eudicotyledons</taxon>
        <taxon>Gunneridae</taxon>
        <taxon>Pentapetalae</taxon>
        <taxon>asterids</taxon>
        <taxon>lamiids</taxon>
        <taxon>Lamiales</taxon>
        <taxon>Scrophulariaceae</taxon>
        <taxon>Buddlejeae</taxon>
        <taxon>Buddleja</taxon>
    </lineage>
</organism>
<dbReference type="PANTHER" id="PTHR31087">
    <property type="match status" value="1"/>
</dbReference>
<evidence type="ECO:0000313" key="3">
    <source>
        <dbReference type="Proteomes" id="UP000826271"/>
    </source>
</evidence>
<dbReference type="InterPro" id="IPR025659">
    <property type="entry name" value="Tubby-like_C"/>
</dbReference>